<evidence type="ECO:0000313" key="2">
    <source>
        <dbReference type="Proteomes" id="UP000694941"/>
    </source>
</evidence>
<feature type="domain" description="DUF4455" evidence="1">
    <location>
        <begin position="4"/>
        <end position="243"/>
    </location>
</feature>
<sequence>MDLLGRKTEKTVNERLRSLSRILSDDAEATEKLLSNFEDHLDSQSSDHLLLLKQELQSRFLNREKMICEAEDYLQKIEALRTSEIEHMMQRAYKDLVNIGYLGKEDIVAFMEGLVKAVNRILIDNQRLISHLGKQLKLKELIQEKESIDRYTELTEKWIELQCMNACRDYSFFLKRKMDFLGSEFGNIIKEWETTMQGFAKEKETIFGEFMNFLPPDVTSTDVDSCYDKLVIVLKKMGKVMDKNAAFVTESDIQVLRDQLLPKINEQKEANICQLRNIQDTLAVEHKLIVLNCTTLYRTVQNAMDLWNEITKTLTEKERELEAVCQICVSRQEQRLQVQETRLMHLLRQLREGHPVSHEDTINKIQELMEEIEYRLDGNYNTEKNHDPTTNTATDNECNLNSSDEDAKSGLDEYAHRLKNIFKLIKVDPRFLQDLGNSVRKNFTQHLEDTRKEMSENTERILAGKLEDLARKLERELYIQQKRTQNIIPETLKERQQEIQLHKSRISKFITEVTSNLQKLEADNDAVVSSVTTTKCALSKEMSEAVTQLLEINSSKRLKQKVESLKEKDKSFKNDQKLKLQAFRQQAEKDFIYLRQSTVDFIQSVRTFTDSGTYSVQELEGIPKNLEYLSKNINSSEKKVLFSLQEVEKSVKYDDILWEKIFEIIRRDVGAVT</sequence>
<accession>A0ABM1C511</accession>
<protein>
    <submittedName>
        <fullName evidence="3">Coiled-coil domain-containing protein 158-like</fullName>
    </submittedName>
</protein>
<evidence type="ECO:0000313" key="3">
    <source>
        <dbReference type="RefSeq" id="XP_013794284.1"/>
    </source>
</evidence>
<dbReference type="Pfam" id="PF14643">
    <property type="entry name" value="DUF4455"/>
    <property type="match status" value="1"/>
</dbReference>
<organism evidence="2 3">
    <name type="scientific">Limulus polyphemus</name>
    <name type="common">Atlantic horseshoe crab</name>
    <dbReference type="NCBI Taxonomy" id="6850"/>
    <lineage>
        <taxon>Eukaryota</taxon>
        <taxon>Metazoa</taxon>
        <taxon>Ecdysozoa</taxon>
        <taxon>Arthropoda</taxon>
        <taxon>Chelicerata</taxon>
        <taxon>Merostomata</taxon>
        <taxon>Xiphosura</taxon>
        <taxon>Limulidae</taxon>
        <taxon>Limulus</taxon>
    </lineage>
</organism>
<evidence type="ECO:0000259" key="1">
    <source>
        <dbReference type="Pfam" id="PF14643"/>
    </source>
</evidence>
<dbReference type="Proteomes" id="UP000694941">
    <property type="component" value="Unplaced"/>
</dbReference>
<reference evidence="3" key="1">
    <citation type="submission" date="2025-08" db="UniProtKB">
        <authorList>
            <consortium name="RefSeq"/>
        </authorList>
    </citation>
    <scope>IDENTIFICATION</scope>
    <source>
        <tissue evidence="3">Muscle</tissue>
    </source>
</reference>
<dbReference type="InterPro" id="IPR028089">
    <property type="entry name" value="DUF4455"/>
</dbReference>
<gene>
    <name evidence="3" type="primary">LOC106478300</name>
</gene>
<dbReference type="GeneID" id="106478300"/>
<keyword evidence="2" id="KW-1185">Reference proteome</keyword>
<name>A0ABM1C511_LIMPO</name>
<dbReference type="RefSeq" id="XP_013794284.1">
    <property type="nucleotide sequence ID" value="XM_013938830.1"/>
</dbReference>
<proteinExistence type="predicted"/>